<sequence length="228" mass="26419">MLDACVVIFQAPRKPTLFKRRRQKRVFIGTQQSTAQNHGSRRPITTDLDNTSYSCFVCTNFPTATNIFHKTRSNNETEQRKKLQHSSGDSPKRNHDLHNPPDTILRLHLHSVHSFHLTQRERNHNHATDRNRNRNVMFLSVIAMVFAATVESKRLESTRSRSGRLSIFCLLPQYILLGISDIFTVDGMQEFFYGGDEDDGNRDVYKGKRKLDVSMYKCFKLHSIYCAL</sequence>
<dbReference type="Gene3D" id="1.20.1250.20">
    <property type="entry name" value="MFS general substrate transporter like domains"/>
    <property type="match status" value="1"/>
</dbReference>
<dbReference type="PANTHER" id="PTHR11654">
    <property type="entry name" value="OLIGOPEPTIDE TRANSPORTER-RELATED"/>
    <property type="match status" value="1"/>
</dbReference>
<proteinExistence type="inferred from homology"/>
<evidence type="ECO:0000256" key="2">
    <source>
        <dbReference type="SAM" id="MobiDB-lite"/>
    </source>
</evidence>
<dbReference type="InterPro" id="IPR036259">
    <property type="entry name" value="MFS_trans_sf"/>
</dbReference>
<keyword evidence="4" id="KW-1185">Reference proteome</keyword>
<dbReference type="Gramene" id="KVH92751">
    <property type="protein sequence ID" value="KVH92751"/>
    <property type="gene ID" value="Ccrd_005207"/>
</dbReference>
<reference evidence="3 4" key="1">
    <citation type="journal article" date="2016" name="Sci. Rep.">
        <title>The genome sequence of the outbreeding globe artichoke constructed de novo incorporating a phase-aware low-pass sequencing strategy of F1 progeny.</title>
        <authorList>
            <person name="Scaglione D."/>
            <person name="Reyes-Chin-Wo S."/>
            <person name="Acquadro A."/>
            <person name="Froenicke L."/>
            <person name="Portis E."/>
            <person name="Beitel C."/>
            <person name="Tirone M."/>
            <person name="Mauro R."/>
            <person name="Lo Monaco A."/>
            <person name="Mauromicale G."/>
            <person name="Faccioli P."/>
            <person name="Cattivelli L."/>
            <person name="Rieseberg L."/>
            <person name="Michelmore R."/>
            <person name="Lanteri S."/>
        </authorList>
    </citation>
    <scope>NUCLEOTIDE SEQUENCE [LARGE SCALE GENOMIC DNA]</scope>
    <source>
        <strain evidence="3">2C</strain>
    </source>
</reference>
<name>A0A103XL27_CYNCS</name>
<organism evidence="3 4">
    <name type="scientific">Cynara cardunculus var. scolymus</name>
    <name type="common">Globe artichoke</name>
    <name type="synonym">Cynara scolymus</name>
    <dbReference type="NCBI Taxonomy" id="59895"/>
    <lineage>
        <taxon>Eukaryota</taxon>
        <taxon>Viridiplantae</taxon>
        <taxon>Streptophyta</taxon>
        <taxon>Embryophyta</taxon>
        <taxon>Tracheophyta</taxon>
        <taxon>Spermatophyta</taxon>
        <taxon>Magnoliopsida</taxon>
        <taxon>eudicotyledons</taxon>
        <taxon>Gunneridae</taxon>
        <taxon>Pentapetalae</taxon>
        <taxon>asterids</taxon>
        <taxon>campanulids</taxon>
        <taxon>Asterales</taxon>
        <taxon>Asteraceae</taxon>
        <taxon>Carduoideae</taxon>
        <taxon>Cardueae</taxon>
        <taxon>Carduinae</taxon>
        <taxon>Cynara</taxon>
    </lineage>
</organism>
<evidence type="ECO:0000256" key="1">
    <source>
        <dbReference type="ARBA" id="ARBA00044504"/>
    </source>
</evidence>
<comment type="caution">
    <text evidence="3">The sequence shown here is derived from an EMBL/GenBank/DDBJ whole genome shotgun (WGS) entry which is preliminary data.</text>
</comment>
<dbReference type="STRING" id="59895.A0A103XL27"/>
<feature type="region of interest" description="Disordered" evidence="2">
    <location>
        <begin position="69"/>
        <end position="101"/>
    </location>
</feature>
<evidence type="ECO:0000313" key="3">
    <source>
        <dbReference type="EMBL" id="KVH92751.1"/>
    </source>
</evidence>
<feature type="compositionally biased region" description="Basic and acidic residues" evidence="2">
    <location>
        <begin position="90"/>
        <end position="99"/>
    </location>
</feature>
<dbReference type="AlphaFoldDB" id="A0A103XL27"/>
<dbReference type="Proteomes" id="UP000243975">
    <property type="component" value="Unassembled WGS sequence"/>
</dbReference>
<gene>
    <name evidence="3" type="ORF">Ccrd_005207</name>
</gene>
<comment type="similarity">
    <text evidence="1">Belongs to the major facilitator superfamily. Phosphate:H(+) symporter (TC 2.A.1.9) family.</text>
</comment>
<dbReference type="EMBL" id="LEKV01004807">
    <property type="protein sequence ID" value="KVH92751.1"/>
    <property type="molecule type" value="Genomic_DNA"/>
</dbReference>
<evidence type="ECO:0000313" key="4">
    <source>
        <dbReference type="Proteomes" id="UP000243975"/>
    </source>
</evidence>
<protein>
    <submittedName>
        <fullName evidence="3">Proton-dependent oligopeptide transporter family</fullName>
    </submittedName>
</protein>
<accession>A0A103XL27</accession>